<dbReference type="OMA" id="PWILANQ"/>
<dbReference type="GO" id="GO:0004674">
    <property type="term" value="F:protein serine/threonine kinase activity"/>
    <property type="evidence" value="ECO:0007669"/>
    <property type="project" value="UniProtKB-KW"/>
</dbReference>
<comment type="catalytic activity">
    <reaction evidence="6">
        <text>L-threonyl-[protein] + ATP = O-phospho-L-threonyl-[protein] + ADP + H(+)</text>
        <dbReference type="Rhea" id="RHEA:46608"/>
        <dbReference type="Rhea" id="RHEA-COMP:11060"/>
        <dbReference type="Rhea" id="RHEA-COMP:11605"/>
        <dbReference type="ChEBI" id="CHEBI:15378"/>
        <dbReference type="ChEBI" id="CHEBI:30013"/>
        <dbReference type="ChEBI" id="CHEBI:30616"/>
        <dbReference type="ChEBI" id="CHEBI:61977"/>
        <dbReference type="ChEBI" id="CHEBI:456216"/>
        <dbReference type="EC" id="2.7.11.1"/>
    </reaction>
</comment>
<dbReference type="Proteomes" id="UP000887565">
    <property type="component" value="Unplaced"/>
</dbReference>
<evidence type="ECO:0000256" key="7">
    <source>
        <dbReference type="ARBA" id="ARBA00048679"/>
    </source>
</evidence>
<dbReference type="PROSITE" id="PS50011">
    <property type="entry name" value="PROTEIN_KINASE_DOM"/>
    <property type="match status" value="1"/>
</dbReference>
<keyword evidence="2" id="KW-0808">Transferase</keyword>
<sequence length="150" mass="17112">MEFDVFILENLLMGLKGEIKISDFGWSVHAPSLKRQTMCGTLDYLPPEMVRGDCHDANVDLWSLGILLYEFLVGKPPFESENTQDTYRLICAVKYTFPDFVSQGPRDLINKLLQKNPRDRISLEKILIHPWILANQVQDIGAMSTVSVLK</sequence>
<evidence type="ECO:0000256" key="2">
    <source>
        <dbReference type="ARBA" id="ARBA00022679"/>
    </source>
</evidence>
<evidence type="ECO:0000256" key="8">
    <source>
        <dbReference type="PIRSR" id="PIRSR630616-2"/>
    </source>
</evidence>
<protein>
    <submittedName>
        <fullName evidence="11">Aurora kinase</fullName>
    </submittedName>
</protein>
<evidence type="ECO:0000256" key="3">
    <source>
        <dbReference type="ARBA" id="ARBA00022741"/>
    </source>
</evidence>
<evidence type="ECO:0000313" key="10">
    <source>
        <dbReference type="Proteomes" id="UP000887565"/>
    </source>
</evidence>
<feature type="binding site" evidence="8">
    <location>
        <begin position="9"/>
        <end position="10"/>
    </location>
    <ligand>
        <name>ATP</name>
        <dbReference type="ChEBI" id="CHEBI:30616"/>
    </ligand>
</feature>
<keyword evidence="10" id="KW-1185">Reference proteome</keyword>
<dbReference type="PANTHER" id="PTHR24350">
    <property type="entry name" value="SERINE/THREONINE-PROTEIN KINASE IAL-RELATED"/>
    <property type="match status" value="1"/>
</dbReference>
<dbReference type="InterPro" id="IPR030616">
    <property type="entry name" value="Aur-like"/>
</dbReference>
<feature type="binding site" evidence="8">
    <location>
        <position position="23"/>
    </location>
    <ligand>
        <name>ATP</name>
        <dbReference type="ChEBI" id="CHEBI:30616"/>
    </ligand>
</feature>
<dbReference type="Pfam" id="PF00069">
    <property type="entry name" value="Pkinase"/>
    <property type="match status" value="1"/>
</dbReference>
<evidence type="ECO:0000256" key="6">
    <source>
        <dbReference type="ARBA" id="ARBA00047899"/>
    </source>
</evidence>
<proteinExistence type="predicted"/>
<keyword evidence="4" id="KW-0418">Kinase</keyword>
<dbReference type="InterPro" id="IPR011009">
    <property type="entry name" value="Kinase-like_dom_sf"/>
</dbReference>
<dbReference type="WBParaSite" id="nRc.2.0.1.t18400-RA">
    <property type="protein sequence ID" value="nRc.2.0.1.t18400-RA"/>
    <property type="gene ID" value="nRc.2.0.1.g18400"/>
</dbReference>
<evidence type="ECO:0000256" key="4">
    <source>
        <dbReference type="ARBA" id="ARBA00022777"/>
    </source>
</evidence>
<comment type="catalytic activity">
    <reaction evidence="7">
        <text>L-seryl-[protein] + ATP = O-phospho-L-seryl-[protein] + ADP + H(+)</text>
        <dbReference type="Rhea" id="RHEA:17989"/>
        <dbReference type="Rhea" id="RHEA-COMP:9863"/>
        <dbReference type="Rhea" id="RHEA-COMP:11604"/>
        <dbReference type="ChEBI" id="CHEBI:15378"/>
        <dbReference type="ChEBI" id="CHEBI:29999"/>
        <dbReference type="ChEBI" id="CHEBI:30616"/>
        <dbReference type="ChEBI" id="CHEBI:83421"/>
        <dbReference type="ChEBI" id="CHEBI:456216"/>
        <dbReference type="EC" id="2.7.11.1"/>
    </reaction>
</comment>
<evidence type="ECO:0000259" key="9">
    <source>
        <dbReference type="PROSITE" id="PS50011"/>
    </source>
</evidence>
<evidence type="ECO:0000256" key="5">
    <source>
        <dbReference type="ARBA" id="ARBA00022840"/>
    </source>
</evidence>
<dbReference type="InterPro" id="IPR000719">
    <property type="entry name" value="Prot_kinase_dom"/>
</dbReference>
<feature type="domain" description="Protein kinase" evidence="9">
    <location>
        <begin position="1"/>
        <end position="132"/>
    </location>
</feature>
<evidence type="ECO:0000256" key="1">
    <source>
        <dbReference type="ARBA" id="ARBA00022527"/>
    </source>
</evidence>
<dbReference type="GO" id="GO:0005524">
    <property type="term" value="F:ATP binding"/>
    <property type="evidence" value="ECO:0007669"/>
    <property type="project" value="UniProtKB-KW"/>
</dbReference>
<dbReference type="AlphaFoldDB" id="A0A915IW24"/>
<evidence type="ECO:0000313" key="11">
    <source>
        <dbReference type="WBParaSite" id="nRc.2.0.1.t18400-RA"/>
    </source>
</evidence>
<dbReference type="Gene3D" id="1.10.510.10">
    <property type="entry name" value="Transferase(Phosphotransferase) domain 1"/>
    <property type="match status" value="1"/>
</dbReference>
<organism evidence="10 11">
    <name type="scientific">Romanomermis culicivorax</name>
    <name type="common">Nematode worm</name>
    <dbReference type="NCBI Taxonomy" id="13658"/>
    <lineage>
        <taxon>Eukaryota</taxon>
        <taxon>Metazoa</taxon>
        <taxon>Ecdysozoa</taxon>
        <taxon>Nematoda</taxon>
        <taxon>Enoplea</taxon>
        <taxon>Dorylaimia</taxon>
        <taxon>Mermithida</taxon>
        <taxon>Mermithoidea</taxon>
        <taxon>Mermithidae</taxon>
        <taxon>Romanomermis</taxon>
    </lineage>
</organism>
<reference evidence="11" key="1">
    <citation type="submission" date="2022-11" db="UniProtKB">
        <authorList>
            <consortium name="WormBaseParasite"/>
        </authorList>
    </citation>
    <scope>IDENTIFICATION</scope>
</reference>
<keyword evidence="3 8" id="KW-0547">Nucleotide-binding</keyword>
<dbReference type="SMART" id="SM00220">
    <property type="entry name" value="S_TKc"/>
    <property type="match status" value="1"/>
</dbReference>
<accession>A0A915IW24</accession>
<keyword evidence="5 8" id="KW-0067">ATP-binding</keyword>
<dbReference type="SUPFAM" id="SSF56112">
    <property type="entry name" value="Protein kinase-like (PK-like)"/>
    <property type="match status" value="1"/>
</dbReference>
<keyword evidence="1" id="KW-0723">Serine/threonine-protein kinase</keyword>
<name>A0A915IW24_ROMCU</name>